<reference evidence="1 2" key="1">
    <citation type="journal article" date="2021" name="Hortic Res">
        <title>High-quality reference genome and annotation aids understanding of berry development for evergreen blueberry (Vaccinium darrowii).</title>
        <authorList>
            <person name="Yu J."/>
            <person name="Hulse-Kemp A.M."/>
            <person name="Babiker E."/>
            <person name="Staton M."/>
        </authorList>
    </citation>
    <scope>NUCLEOTIDE SEQUENCE [LARGE SCALE GENOMIC DNA]</scope>
    <source>
        <strain evidence="2">cv. NJ 8807/NJ 8810</strain>
        <tissue evidence="1">Young leaf</tissue>
    </source>
</reference>
<accession>A0ACB7YI08</accession>
<gene>
    <name evidence="1" type="ORF">Vadar_028963</name>
</gene>
<protein>
    <submittedName>
        <fullName evidence="1">Uncharacterized protein</fullName>
    </submittedName>
</protein>
<sequence length="501" mass="55013">MAVCNSKFLRLTIFLFLLFPLANSISFNFSSFNTNDQRIMYEGDATTASGVIQVTKNLQNTLLTGSVGRATYGSPIHLWDNKTGNLTDFNTHFSFIITATSSYIGDGLTFFLSPYNATIPIHSAGGYLGLFENSTAFNHTNNQIVAVEFDTFKNFWDPSTYHVGIDVNGIESVAYLNWSSSLANNETANAWVNYDSSTQTLSVYLTYEDDPVFQGSYNLSYVVDLREVLPEWVRVGFSGATGLSTEIHNIVSWTFSSTLGDSSNSTPGAPPPNSTPVAPPLNSTPAAPPPNSTPTGHKTNMRLMVGLAVGQASKESDVYSFGVVALEIACGRKPVEVNRDPGQVTIIEWVWSLYGKGQLFEAVDKDLTMEYDKHQLERLMLVGLRCCHPDHNLRPSIRQVINILTFEAPLPVLPPQMPRGCSISIFDPLTKLNSQNEKLGRDKKLLSITSPRMPGHLDTVRNPVALLKTMANPYRALLIPLRLCSTPRPLAVAFSIAALNS</sequence>
<proteinExistence type="predicted"/>
<organism evidence="1 2">
    <name type="scientific">Vaccinium darrowii</name>
    <dbReference type="NCBI Taxonomy" id="229202"/>
    <lineage>
        <taxon>Eukaryota</taxon>
        <taxon>Viridiplantae</taxon>
        <taxon>Streptophyta</taxon>
        <taxon>Embryophyta</taxon>
        <taxon>Tracheophyta</taxon>
        <taxon>Spermatophyta</taxon>
        <taxon>Magnoliopsida</taxon>
        <taxon>eudicotyledons</taxon>
        <taxon>Gunneridae</taxon>
        <taxon>Pentapetalae</taxon>
        <taxon>asterids</taxon>
        <taxon>Ericales</taxon>
        <taxon>Ericaceae</taxon>
        <taxon>Vaccinioideae</taxon>
        <taxon>Vaccinieae</taxon>
        <taxon>Vaccinium</taxon>
    </lineage>
</organism>
<name>A0ACB7YI08_9ERIC</name>
<dbReference type="EMBL" id="CM037158">
    <property type="protein sequence ID" value="KAH7852764.1"/>
    <property type="molecule type" value="Genomic_DNA"/>
</dbReference>
<evidence type="ECO:0000313" key="2">
    <source>
        <dbReference type="Proteomes" id="UP000828048"/>
    </source>
</evidence>
<keyword evidence="2" id="KW-1185">Reference proteome</keyword>
<comment type="caution">
    <text evidence="1">The sequence shown here is derived from an EMBL/GenBank/DDBJ whole genome shotgun (WGS) entry which is preliminary data.</text>
</comment>
<evidence type="ECO:0000313" key="1">
    <source>
        <dbReference type="EMBL" id="KAH7852764.1"/>
    </source>
</evidence>
<dbReference type="Proteomes" id="UP000828048">
    <property type="component" value="Chromosome 8"/>
</dbReference>